<keyword evidence="7" id="KW-0407">Ion channel</keyword>
<evidence type="ECO:0000256" key="2">
    <source>
        <dbReference type="ARBA" id="ARBA00022448"/>
    </source>
</evidence>
<sequence>MPLWRTRLALWIRENPYFAPLFLRLTLSLVMVLYLSLGASMFIVLASEDEDGKISTVSELRNRTSERLIARLQKLSSKPEAWSRTVIHHLAAYDDRMSGVDLRGCTETGNGPWSFSEAMLFSLALLTTSGGYDYAKTSSAVKATVMAYIFFGLPLVACWLLLHGKTVAQTWLLACVNIYRLATGLRKRFRTVSPAGAEDKDSDGIPAAPPRQTMTLFHPELSIVAGHLSYAQLALREGDRRIRVVSVGTPQGTTVVVNRQAVTAASAALCCCFLIYMLFGAGTMAAGSEKTMLDGLFWIFLQFTTTSSNPQAAFSLSPGARGGWTLYYAVGALQLTALAYMVFMLATWKCAFCEDTWMAQSTQA</sequence>
<dbReference type="Gene3D" id="1.10.287.70">
    <property type="match status" value="1"/>
</dbReference>
<dbReference type="InterPro" id="IPR003280">
    <property type="entry name" value="2pore_dom_K_chnl"/>
</dbReference>
<keyword evidence="5" id="KW-0406">Ion transport</keyword>
<name>A0AAQ4F7Y9_AMBAM</name>
<dbReference type="PANTHER" id="PTHR11003">
    <property type="entry name" value="POTASSIUM CHANNEL, SUBFAMILY K"/>
    <property type="match status" value="1"/>
</dbReference>
<proteinExistence type="predicted"/>
<evidence type="ECO:0000256" key="6">
    <source>
        <dbReference type="ARBA" id="ARBA00023136"/>
    </source>
</evidence>
<comment type="subcellular location">
    <subcellularLocation>
        <location evidence="1">Membrane</location>
        <topology evidence="1">Multi-pass membrane protein</topology>
    </subcellularLocation>
</comment>
<evidence type="ECO:0000256" key="4">
    <source>
        <dbReference type="ARBA" id="ARBA00022989"/>
    </source>
</evidence>
<feature type="transmembrane region" description="Helical" evidence="8">
    <location>
        <begin position="326"/>
        <end position="348"/>
    </location>
</feature>
<keyword evidence="6 8" id="KW-0472">Membrane</keyword>
<dbReference type="GO" id="GO:0015271">
    <property type="term" value="F:outward rectifier potassium channel activity"/>
    <property type="evidence" value="ECO:0007669"/>
    <property type="project" value="TreeGrafter"/>
</dbReference>
<evidence type="ECO:0000256" key="5">
    <source>
        <dbReference type="ARBA" id="ARBA00023065"/>
    </source>
</evidence>
<feature type="transmembrane region" description="Helical" evidence="8">
    <location>
        <begin position="144"/>
        <end position="162"/>
    </location>
</feature>
<organism evidence="10 11">
    <name type="scientific">Amblyomma americanum</name>
    <name type="common">Lone star tick</name>
    <dbReference type="NCBI Taxonomy" id="6943"/>
    <lineage>
        <taxon>Eukaryota</taxon>
        <taxon>Metazoa</taxon>
        <taxon>Ecdysozoa</taxon>
        <taxon>Arthropoda</taxon>
        <taxon>Chelicerata</taxon>
        <taxon>Arachnida</taxon>
        <taxon>Acari</taxon>
        <taxon>Parasitiformes</taxon>
        <taxon>Ixodida</taxon>
        <taxon>Ixodoidea</taxon>
        <taxon>Ixodidae</taxon>
        <taxon>Amblyomminae</taxon>
        <taxon>Amblyomma</taxon>
    </lineage>
</organism>
<evidence type="ECO:0000313" key="11">
    <source>
        <dbReference type="Proteomes" id="UP001321473"/>
    </source>
</evidence>
<evidence type="ECO:0000256" key="3">
    <source>
        <dbReference type="ARBA" id="ARBA00022692"/>
    </source>
</evidence>
<dbReference type="Pfam" id="PF07885">
    <property type="entry name" value="Ion_trans_2"/>
    <property type="match status" value="1"/>
</dbReference>
<dbReference type="SUPFAM" id="SSF81324">
    <property type="entry name" value="Voltage-gated potassium channels"/>
    <property type="match status" value="1"/>
</dbReference>
<comment type="caution">
    <text evidence="10">The sequence shown here is derived from an EMBL/GenBank/DDBJ whole genome shotgun (WGS) entry which is preliminary data.</text>
</comment>
<protein>
    <recommendedName>
        <fullName evidence="9">Potassium channel domain-containing protein</fullName>
    </recommendedName>
</protein>
<feature type="transmembrane region" description="Helical" evidence="8">
    <location>
        <begin position="21"/>
        <end position="46"/>
    </location>
</feature>
<evidence type="ECO:0000256" key="7">
    <source>
        <dbReference type="ARBA" id="ARBA00023303"/>
    </source>
</evidence>
<keyword evidence="11" id="KW-1185">Reference proteome</keyword>
<keyword evidence="3 8" id="KW-0812">Transmembrane</keyword>
<gene>
    <name evidence="10" type="ORF">V5799_010355</name>
</gene>
<evidence type="ECO:0000259" key="9">
    <source>
        <dbReference type="Pfam" id="PF07885"/>
    </source>
</evidence>
<dbReference type="Proteomes" id="UP001321473">
    <property type="component" value="Unassembled WGS sequence"/>
</dbReference>
<accession>A0AAQ4F7Y9</accession>
<dbReference type="AlphaFoldDB" id="A0AAQ4F7Y9"/>
<dbReference type="GO" id="GO:0005886">
    <property type="term" value="C:plasma membrane"/>
    <property type="evidence" value="ECO:0007669"/>
    <property type="project" value="TreeGrafter"/>
</dbReference>
<reference evidence="10 11" key="1">
    <citation type="journal article" date="2023" name="Arcadia Sci">
        <title>De novo assembly of a long-read Amblyomma americanum tick genome.</title>
        <authorList>
            <person name="Chou S."/>
            <person name="Poskanzer K.E."/>
            <person name="Rollins M."/>
            <person name="Thuy-Boun P.S."/>
        </authorList>
    </citation>
    <scope>NUCLEOTIDE SEQUENCE [LARGE SCALE GENOMIC DNA]</scope>
    <source>
        <strain evidence="10">F_SG_1</strain>
        <tissue evidence="10">Salivary glands</tissue>
    </source>
</reference>
<keyword evidence="4 8" id="KW-1133">Transmembrane helix</keyword>
<evidence type="ECO:0000256" key="1">
    <source>
        <dbReference type="ARBA" id="ARBA00004141"/>
    </source>
</evidence>
<evidence type="ECO:0000256" key="8">
    <source>
        <dbReference type="SAM" id="Phobius"/>
    </source>
</evidence>
<dbReference type="EMBL" id="JARKHS020005702">
    <property type="protein sequence ID" value="KAK8783280.1"/>
    <property type="molecule type" value="Genomic_DNA"/>
</dbReference>
<feature type="transmembrane region" description="Helical" evidence="8">
    <location>
        <begin position="267"/>
        <end position="287"/>
    </location>
</feature>
<dbReference type="GO" id="GO:0030322">
    <property type="term" value="P:stabilization of membrane potential"/>
    <property type="evidence" value="ECO:0007669"/>
    <property type="project" value="TreeGrafter"/>
</dbReference>
<dbReference type="GO" id="GO:0022841">
    <property type="term" value="F:potassium ion leak channel activity"/>
    <property type="evidence" value="ECO:0007669"/>
    <property type="project" value="TreeGrafter"/>
</dbReference>
<feature type="domain" description="Potassium channel" evidence="9">
    <location>
        <begin position="108"/>
        <end position="165"/>
    </location>
</feature>
<dbReference type="InterPro" id="IPR013099">
    <property type="entry name" value="K_chnl_dom"/>
</dbReference>
<evidence type="ECO:0000313" key="10">
    <source>
        <dbReference type="EMBL" id="KAK8783280.1"/>
    </source>
</evidence>
<dbReference type="PANTHER" id="PTHR11003:SF330">
    <property type="entry name" value="POTASSIUM CHANNEL DOMAIN-CONTAINING PROTEIN"/>
    <property type="match status" value="1"/>
</dbReference>
<keyword evidence="2" id="KW-0813">Transport</keyword>